<proteinExistence type="predicted"/>
<accession>A0A432H8Y1</accession>
<gene>
    <name evidence="1" type="ORF">DSY93_01885</name>
</gene>
<dbReference type="Proteomes" id="UP000288322">
    <property type="component" value="Unassembled WGS sequence"/>
</dbReference>
<name>A0A432H8Y1_9DELT</name>
<reference evidence="1 2" key="1">
    <citation type="submission" date="2018-06" db="EMBL/GenBank/DDBJ databases">
        <title>Combined omics and stable isotope probing to characterize newly discovered Mariana Back-Arc vent microbial communities.</title>
        <authorList>
            <person name="Trembath-Reichert E."/>
            <person name="Huber J.A."/>
        </authorList>
    </citation>
    <scope>NUCLEOTIDE SEQUENCE [LARGE SCALE GENOMIC DNA]</scope>
    <source>
        <strain evidence="1">MAG 151</strain>
    </source>
</reference>
<protein>
    <submittedName>
        <fullName evidence="1">Uncharacterized protein</fullName>
    </submittedName>
</protein>
<dbReference type="AlphaFoldDB" id="A0A432H8Y1"/>
<evidence type="ECO:0000313" key="1">
    <source>
        <dbReference type="EMBL" id="RTZ92265.1"/>
    </source>
</evidence>
<comment type="caution">
    <text evidence="1">The sequence shown here is derived from an EMBL/GenBank/DDBJ whole genome shotgun (WGS) entry which is preliminary data.</text>
</comment>
<dbReference type="EMBL" id="QNZH01000047">
    <property type="protein sequence ID" value="RTZ92265.1"/>
    <property type="molecule type" value="Genomic_DNA"/>
</dbReference>
<evidence type="ECO:0000313" key="2">
    <source>
        <dbReference type="Proteomes" id="UP000288322"/>
    </source>
</evidence>
<organism evidence="1 2">
    <name type="scientific">SAR324 cluster bacterium</name>
    <dbReference type="NCBI Taxonomy" id="2024889"/>
    <lineage>
        <taxon>Bacteria</taxon>
        <taxon>Deltaproteobacteria</taxon>
        <taxon>SAR324 cluster</taxon>
    </lineage>
</organism>
<sequence length="73" mass="7978">MIGIPSRVYVFIVLLGKDDIGEGNVIVFTPVLNILKCSTTHASVIETALVNRISLGVFIMVLHKKDKSKLVIV</sequence>